<accession>A0A0P9F8I9</accession>
<feature type="compositionally biased region" description="Low complexity" evidence="1">
    <location>
        <begin position="121"/>
        <end position="131"/>
    </location>
</feature>
<evidence type="ECO:0000256" key="1">
    <source>
        <dbReference type="SAM" id="MobiDB-lite"/>
    </source>
</evidence>
<protein>
    <recommendedName>
        <fullName evidence="2">F-box domain-containing protein</fullName>
    </recommendedName>
</protein>
<dbReference type="CDD" id="cd09917">
    <property type="entry name" value="F-box_SF"/>
    <property type="match status" value="1"/>
</dbReference>
<dbReference type="InterPro" id="IPR036047">
    <property type="entry name" value="F-box-like_dom_sf"/>
</dbReference>
<reference evidence="3 4" key="1">
    <citation type="journal article" date="2015" name="Front. Microbiol.">
        <title>Genome sequence of the plant growth promoting endophytic yeast Rhodotorula graminis WP1.</title>
        <authorList>
            <person name="Firrincieli A."/>
            <person name="Otillar R."/>
            <person name="Salamov A."/>
            <person name="Schmutz J."/>
            <person name="Khan Z."/>
            <person name="Redman R.S."/>
            <person name="Fleck N.D."/>
            <person name="Lindquist E."/>
            <person name="Grigoriev I.V."/>
            <person name="Doty S.L."/>
        </authorList>
    </citation>
    <scope>NUCLEOTIDE SEQUENCE [LARGE SCALE GENOMIC DNA]</scope>
    <source>
        <strain evidence="3 4">WP1</strain>
    </source>
</reference>
<dbReference type="GeneID" id="28975385"/>
<dbReference type="InterPro" id="IPR001810">
    <property type="entry name" value="F-box_dom"/>
</dbReference>
<sequence length="290" mass="31603">MATVDKLADASSAASAPSLGEAIASRLPDETWTQILASLDYRRLLRMRRVCKRFKRLVEDQKFKLFRRGFIGGELKPGKKVAIHPLLSSVDCVGVTVTWAAVLSGCYHDQSISRHDHDDVAAAPSSPSASSNSDGDEDDSTSAKLALGSHAAEHKSSQEVPAVKDDASDDLKEFNGLEYPAAEEFATSPACKELRVSMMGEHGFSKNDEIVVKDSTGVKCDRVLKAIAKYWAKAAPAAAARQVRAENGWPKEHKVCRNEVLSDHRFFEGWRPAVVKANGSVYLEALRFGS</sequence>
<gene>
    <name evidence="3" type="ORF">RHOBADRAFT_47156</name>
</gene>
<evidence type="ECO:0000313" key="4">
    <source>
        <dbReference type="Proteomes" id="UP000053890"/>
    </source>
</evidence>
<evidence type="ECO:0000313" key="3">
    <source>
        <dbReference type="EMBL" id="KPV71975.1"/>
    </source>
</evidence>
<feature type="region of interest" description="Disordered" evidence="1">
    <location>
        <begin position="117"/>
        <end position="142"/>
    </location>
</feature>
<dbReference type="EMBL" id="KQ474089">
    <property type="protein sequence ID" value="KPV71975.1"/>
    <property type="molecule type" value="Genomic_DNA"/>
</dbReference>
<dbReference type="SUPFAM" id="SSF81383">
    <property type="entry name" value="F-box domain"/>
    <property type="match status" value="1"/>
</dbReference>
<organism evidence="3 4">
    <name type="scientific">Rhodotorula graminis (strain WP1)</name>
    <dbReference type="NCBI Taxonomy" id="578459"/>
    <lineage>
        <taxon>Eukaryota</taxon>
        <taxon>Fungi</taxon>
        <taxon>Dikarya</taxon>
        <taxon>Basidiomycota</taxon>
        <taxon>Pucciniomycotina</taxon>
        <taxon>Microbotryomycetes</taxon>
        <taxon>Sporidiobolales</taxon>
        <taxon>Sporidiobolaceae</taxon>
        <taxon>Rhodotorula</taxon>
    </lineage>
</organism>
<dbReference type="RefSeq" id="XP_018268024.1">
    <property type="nucleotide sequence ID" value="XM_018414937.1"/>
</dbReference>
<keyword evidence="4" id="KW-1185">Reference proteome</keyword>
<dbReference type="SMART" id="SM00256">
    <property type="entry name" value="FBOX"/>
    <property type="match status" value="1"/>
</dbReference>
<dbReference type="AlphaFoldDB" id="A0A0P9F8I9"/>
<dbReference type="Pfam" id="PF00646">
    <property type="entry name" value="F-box"/>
    <property type="match status" value="1"/>
</dbReference>
<dbReference type="Proteomes" id="UP000053890">
    <property type="component" value="Unassembled WGS sequence"/>
</dbReference>
<dbReference type="PROSITE" id="PS50181">
    <property type="entry name" value="FBOX"/>
    <property type="match status" value="1"/>
</dbReference>
<proteinExistence type="predicted"/>
<evidence type="ECO:0000259" key="2">
    <source>
        <dbReference type="PROSITE" id="PS50181"/>
    </source>
</evidence>
<name>A0A0P9F8I9_RHOGW</name>
<dbReference type="OrthoDB" id="2528519at2759"/>
<feature type="domain" description="F-box" evidence="2">
    <location>
        <begin position="21"/>
        <end position="69"/>
    </location>
</feature>
<dbReference type="Gene3D" id="1.20.1280.50">
    <property type="match status" value="1"/>
</dbReference>